<sequence length="487" mass="54627">MSNLDKIAVLKQENTPYYKPISETRIGFYNTDSNTAKLRFIVHKNGFPYQLGPVNVVGYLWLKSSNGSMSGQLDLSIYDAHGGIVEVTVPNEFLKAATDTNVEGQILLAVNGNTDVATLGKFEFYVADALPNQVKGEVKVQYFRMFDDLKNALEKEVVEIKESLQNLDDHVTQVRDARDQALQQFEVTKEKITSGFESLYTSAQSELTNLYQKQKQDTEQTKNSAIATINSKVEESTGVIESKKEETLEYIDSKMQEFSRNAPIGDAEVDFKLAELNWQKHKLTNDDGSAQTISLSNDVDTLHNLDAGNYYFTDTPITGSSSTAGFAIVERREEIVKRIIFQPYNSTQIWLKRFYNTWSDWEQINNRQTDTGWLPLNLINGVQSYGGTYIPYYKLVNNNGDITLKLKGAVSNITTNDTVIATLPGNISKLITSTCSFTQNSSIKNGVATTARWVVLSNGEIKMERASFAISEMKSTDWYPINTVIPL</sequence>
<dbReference type="CDD" id="cd19958">
    <property type="entry name" value="pyocin_knob"/>
    <property type="match status" value="1"/>
</dbReference>
<feature type="coiled-coil region" evidence="1">
    <location>
        <begin position="150"/>
        <end position="184"/>
    </location>
</feature>
<dbReference type="Proteomes" id="UP000255549">
    <property type="component" value="Unassembled WGS sequence"/>
</dbReference>
<dbReference type="InterPro" id="IPR018913">
    <property type="entry name" value="BppU_N"/>
</dbReference>
<keyword evidence="1" id="KW-0175">Coiled coil</keyword>
<dbReference type="RefSeq" id="WP_096559825.1">
    <property type="nucleotide sequence ID" value="NZ_UHDP01000003.1"/>
</dbReference>
<name>A0A380G912_STAIN</name>
<reference evidence="3 4" key="1">
    <citation type="submission" date="2018-06" db="EMBL/GenBank/DDBJ databases">
        <authorList>
            <consortium name="Pathogen Informatics"/>
            <person name="Doyle S."/>
        </authorList>
    </citation>
    <scope>NUCLEOTIDE SEQUENCE [LARGE SCALE GENOMIC DNA]</scope>
    <source>
        <strain evidence="4">NCTC 11048</strain>
    </source>
</reference>
<proteinExistence type="predicted"/>
<gene>
    <name evidence="3" type="ORF">NCTC11048_02315</name>
</gene>
<evidence type="ECO:0000313" key="3">
    <source>
        <dbReference type="EMBL" id="SUM47242.1"/>
    </source>
</evidence>
<dbReference type="Gene3D" id="2.60.40.3350">
    <property type="match status" value="1"/>
</dbReference>
<dbReference type="EMBL" id="UHDP01000003">
    <property type="protein sequence ID" value="SUM47242.1"/>
    <property type="molecule type" value="Genomic_DNA"/>
</dbReference>
<evidence type="ECO:0000313" key="4">
    <source>
        <dbReference type="Proteomes" id="UP000255549"/>
    </source>
</evidence>
<keyword evidence="4" id="KW-1185">Reference proteome</keyword>
<dbReference type="Pfam" id="PF10651">
    <property type="entry name" value="BppU_N"/>
    <property type="match status" value="1"/>
</dbReference>
<organism evidence="3 4">
    <name type="scientific">Staphylococcus intermedius NCTC 11048</name>
    <dbReference type="NCBI Taxonomy" id="1141106"/>
    <lineage>
        <taxon>Bacteria</taxon>
        <taxon>Bacillati</taxon>
        <taxon>Bacillota</taxon>
        <taxon>Bacilli</taxon>
        <taxon>Bacillales</taxon>
        <taxon>Staphylococcaceae</taxon>
        <taxon>Staphylococcus</taxon>
        <taxon>Staphylococcus intermedius group</taxon>
    </lineage>
</organism>
<protein>
    <submittedName>
        <fullName evidence="3">Phage protein</fullName>
    </submittedName>
</protein>
<feature type="domain" description="BppU N-terminal" evidence="2">
    <location>
        <begin position="13"/>
        <end position="154"/>
    </location>
</feature>
<evidence type="ECO:0000259" key="2">
    <source>
        <dbReference type="Pfam" id="PF10651"/>
    </source>
</evidence>
<evidence type="ECO:0000256" key="1">
    <source>
        <dbReference type="SAM" id="Coils"/>
    </source>
</evidence>
<accession>A0A380G912</accession>
<dbReference type="OrthoDB" id="2413898at2"/>
<dbReference type="AlphaFoldDB" id="A0A380G912"/>